<feature type="region of interest" description="Disordered" evidence="1">
    <location>
        <begin position="1"/>
        <end position="35"/>
    </location>
</feature>
<dbReference type="SUPFAM" id="SSF48452">
    <property type="entry name" value="TPR-like"/>
    <property type="match status" value="1"/>
</dbReference>
<dbReference type="AlphaFoldDB" id="A0A8H3TW31"/>
<evidence type="ECO:0000313" key="2">
    <source>
        <dbReference type="EMBL" id="GHJ87825.1"/>
    </source>
</evidence>
<reference evidence="2" key="1">
    <citation type="submission" date="2020-07" db="EMBL/GenBank/DDBJ databases">
        <title>Draft Genome Sequence of a Deep-Sea Yeast, Naganishia (Cryptococcus) liquefaciens strain N6.</title>
        <authorList>
            <person name="Han Y.W."/>
            <person name="Kajitani R."/>
            <person name="Morimoto H."/>
            <person name="Parhat M."/>
            <person name="Tsubouchi H."/>
            <person name="Bakenova O."/>
            <person name="Ogata M."/>
            <person name="Argunhan B."/>
            <person name="Aoki R."/>
            <person name="Kajiwara S."/>
            <person name="Itoh T."/>
            <person name="Iwasaki H."/>
        </authorList>
    </citation>
    <scope>NUCLEOTIDE SEQUENCE</scope>
    <source>
        <strain evidence="2">N6</strain>
    </source>
</reference>
<evidence type="ECO:0000256" key="1">
    <source>
        <dbReference type="SAM" id="MobiDB-lite"/>
    </source>
</evidence>
<proteinExistence type="predicted"/>
<gene>
    <name evidence="2" type="ORF">NliqN6_4227</name>
</gene>
<sequence length="378" mass="41791">MVKSSVIAKKQSKKQRSGKSGGPGTAGATQETAEQAMERAHGLIARQDFDAAVTVLEGLLTRGEDATARELIGVVECERGEVEKGREHLLKLLKINPEHSSATPHLYLAQTALTPRDALASYESALKILQKRLEALSDGKSTEEDTEDEIKKECVMVFVAMVEIWMSDLCFEADAPTHCNALISRALEISPQDPDALLTLASIRMSESRPEEAREIVVAVADRVARIAEHLEAKEDTEVTVAAMDEDRDLELPPIQTRGLLARLLLEHEDYPLALRMVETIRSEDDEDVEGCYLEGWGWYCRGKALEEASKEKDDAGVTVEECYMEALSALLECQSLHIQQDHPDEGILTHTNELVAELEGKGIKVEVEDEEGDVEMQ</sequence>
<evidence type="ECO:0008006" key="4">
    <source>
        <dbReference type="Google" id="ProtNLM"/>
    </source>
</evidence>
<dbReference type="CDD" id="cd24142">
    <property type="entry name" value="ACL4-like"/>
    <property type="match status" value="1"/>
</dbReference>
<dbReference type="OrthoDB" id="1914839at2759"/>
<keyword evidence="3" id="KW-1185">Reference proteome</keyword>
<organism evidence="2 3">
    <name type="scientific">Naganishia liquefaciens</name>
    <dbReference type="NCBI Taxonomy" id="104408"/>
    <lineage>
        <taxon>Eukaryota</taxon>
        <taxon>Fungi</taxon>
        <taxon>Dikarya</taxon>
        <taxon>Basidiomycota</taxon>
        <taxon>Agaricomycotina</taxon>
        <taxon>Tremellomycetes</taxon>
        <taxon>Filobasidiales</taxon>
        <taxon>Filobasidiaceae</taxon>
        <taxon>Naganishia</taxon>
    </lineage>
</organism>
<evidence type="ECO:0000313" key="3">
    <source>
        <dbReference type="Proteomes" id="UP000620104"/>
    </source>
</evidence>
<dbReference type="Pfam" id="PF13432">
    <property type="entry name" value="TPR_16"/>
    <property type="match status" value="1"/>
</dbReference>
<accession>A0A8H3TW31</accession>
<comment type="caution">
    <text evidence="2">The sequence shown here is derived from an EMBL/GenBank/DDBJ whole genome shotgun (WGS) entry which is preliminary data.</text>
</comment>
<name>A0A8H3TW31_9TREE</name>
<protein>
    <recommendedName>
        <fullName evidence="4">Tetratricopeptide repeat protein</fullName>
    </recommendedName>
</protein>
<dbReference type="EMBL" id="BLZA01000023">
    <property type="protein sequence ID" value="GHJ87825.1"/>
    <property type="molecule type" value="Genomic_DNA"/>
</dbReference>
<dbReference type="Gene3D" id="1.25.40.10">
    <property type="entry name" value="Tetratricopeptide repeat domain"/>
    <property type="match status" value="1"/>
</dbReference>
<feature type="compositionally biased region" description="Low complexity" evidence="1">
    <location>
        <begin position="26"/>
        <end position="35"/>
    </location>
</feature>
<dbReference type="Proteomes" id="UP000620104">
    <property type="component" value="Unassembled WGS sequence"/>
</dbReference>
<dbReference type="InterPro" id="IPR011990">
    <property type="entry name" value="TPR-like_helical_dom_sf"/>
</dbReference>